<keyword evidence="9" id="KW-0904">Protein phosphatase</keyword>
<comment type="similarity">
    <text evidence="4">Belongs to the PPP phosphatase family. PP-5 (PP-T) subfamily.</text>
</comment>
<dbReference type="PROSITE" id="PS50005">
    <property type="entry name" value="TPR"/>
    <property type="match status" value="1"/>
</dbReference>
<evidence type="ECO:0000256" key="16">
    <source>
        <dbReference type="RuleBase" id="RU004273"/>
    </source>
</evidence>
<evidence type="ECO:0000256" key="9">
    <source>
        <dbReference type="ARBA" id="ARBA00022912"/>
    </source>
</evidence>
<comment type="catalytic activity">
    <reaction evidence="13">
        <text>O-phospho-L-threonyl-[protein] + H2O = L-threonyl-[protein] + phosphate</text>
        <dbReference type="Rhea" id="RHEA:47004"/>
        <dbReference type="Rhea" id="RHEA-COMP:11060"/>
        <dbReference type="Rhea" id="RHEA-COMP:11605"/>
        <dbReference type="ChEBI" id="CHEBI:15377"/>
        <dbReference type="ChEBI" id="CHEBI:30013"/>
        <dbReference type="ChEBI" id="CHEBI:43474"/>
        <dbReference type="ChEBI" id="CHEBI:61977"/>
        <dbReference type="EC" id="3.1.3.16"/>
    </reaction>
    <physiologicalReaction direction="left-to-right" evidence="13">
        <dbReference type="Rhea" id="RHEA:47005"/>
    </physiologicalReaction>
</comment>
<evidence type="ECO:0000256" key="11">
    <source>
        <dbReference type="ARBA" id="ARBA00023242"/>
    </source>
</evidence>
<dbReference type="InterPro" id="IPR011990">
    <property type="entry name" value="TPR-like_helical_dom_sf"/>
</dbReference>
<protein>
    <recommendedName>
        <fullName evidence="16">Serine/threonine-protein phosphatase</fullName>
        <ecNumber evidence="16">3.1.3.16</ecNumber>
    </recommendedName>
</protein>
<evidence type="ECO:0000313" key="19">
    <source>
        <dbReference type="Proteomes" id="UP000002899"/>
    </source>
</evidence>
<dbReference type="AlphaFoldDB" id="A0A1N6LWE3"/>
<comment type="subcellular location">
    <subcellularLocation>
        <location evidence="3">Nucleus</location>
    </subcellularLocation>
</comment>
<evidence type="ECO:0000256" key="14">
    <source>
        <dbReference type="PIRSR" id="PIRSR033096-1"/>
    </source>
</evidence>
<dbReference type="SMART" id="SM00156">
    <property type="entry name" value="PP2Ac"/>
    <property type="match status" value="1"/>
</dbReference>
<evidence type="ECO:0000256" key="10">
    <source>
        <dbReference type="ARBA" id="ARBA00023211"/>
    </source>
</evidence>
<feature type="domain" description="Serine/threonine specific protein phosphatases" evidence="17">
    <location>
        <begin position="288"/>
        <end position="293"/>
    </location>
</feature>
<dbReference type="Gene3D" id="1.25.40.10">
    <property type="entry name" value="Tetratricopeptide repeat domain"/>
    <property type="match status" value="1"/>
</dbReference>
<dbReference type="EMBL" id="FO082871">
    <property type="protein sequence ID" value="SIO73197.1"/>
    <property type="molecule type" value="Genomic_DNA"/>
</dbReference>
<dbReference type="GO" id="GO:0005737">
    <property type="term" value="C:cytoplasm"/>
    <property type="evidence" value="ECO:0007669"/>
    <property type="project" value="UniProtKB-ARBA"/>
</dbReference>
<evidence type="ECO:0000256" key="4">
    <source>
        <dbReference type="ARBA" id="ARBA00008786"/>
    </source>
</evidence>
<reference evidence="18 19" key="1">
    <citation type="journal article" date="2012" name="Nucleic Acids Res.">
        <title>Sequencing of the smallest Apicomplexan genome from the human pathogen Babesia microti.</title>
        <authorList>
            <person name="Cornillot E."/>
            <person name="Hadj-Kaddour K."/>
            <person name="Dassouli A."/>
            <person name="Noel B."/>
            <person name="Ranwez V."/>
            <person name="Vacherie B."/>
            <person name="Augagneur Y."/>
            <person name="Bres V."/>
            <person name="Duclos A."/>
            <person name="Randazzo S."/>
            <person name="Carcy B."/>
            <person name="Debierre-Grockiego F."/>
            <person name="Delbecq S."/>
            <person name="Moubri-Menage K."/>
            <person name="Shams-Eldin H."/>
            <person name="Usmani-Brown S."/>
            <person name="Bringaud F."/>
            <person name="Wincker P."/>
            <person name="Vivares C.P."/>
            <person name="Schwarz R.T."/>
            <person name="Schetters T.P."/>
            <person name="Krause P.J."/>
            <person name="Gorenflot A."/>
            <person name="Berry V."/>
            <person name="Barbe V."/>
            <person name="Ben Mamoun C."/>
        </authorList>
    </citation>
    <scope>NUCLEOTIDE SEQUENCE [LARGE SCALE GENOMIC DNA]</scope>
    <source>
        <strain evidence="18 19">RI</strain>
    </source>
</reference>
<dbReference type="PROSITE" id="PS00125">
    <property type="entry name" value="SER_THR_PHOSPHATASE"/>
    <property type="match status" value="1"/>
</dbReference>
<proteinExistence type="inferred from homology"/>
<dbReference type="InterPro" id="IPR019734">
    <property type="entry name" value="TPR_rpt"/>
</dbReference>
<dbReference type="FunFam" id="3.60.21.10:FF:000036">
    <property type="entry name" value="Serine/threonine protein phosphatase 5"/>
    <property type="match status" value="1"/>
</dbReference>
<dbReference type="Pfam" id="PF00149">
    <property type="entry name" value="Metallophos"/>
    <property type="match status" value="1"/>
</dbReference>
<dbReference type="InterPro" id="IPR029052">
    <property type="entry name" value="Metallo-depent_PP-like"/>
</dbReference>
<dbReference type="Gene3D" id="3.60.21.10">
    <property type="match status" value="1"/>
</dbReference>
<keyword evidence="11" id="KW-0539">Nucleus</keyword>
<dbReference type="SUPFAM" id="SSF48452">
    <property type="entry name" value="TPR-like"/>
    <property type="match status" value="1"/>
</dbReference>
<evidence type="ECO:0000256" key="2">
    <source>
        <dbReference type="ARBA" id="ARBA00001946"/>
    </source>
</evidence>
<dbReference type="InterPro" id="IPR004843">
    <property type="entry name" value="Calcineurin-like_PHP"/>
</dbReference>
<evidence type="ECO:0000256" key="7">
    <source>
        <dbReference type="ARBA" id="ARBA00022801"/>
    </source>
</evidence>
<dbReference type="EC" id="3.1.3.16" evidence="16"/>
<dbReference type="RefSeq" id="XP_021337305.1">
    <property type="nucleotide sequence ID" value="XM_021481650.1"/>
</dbReference>
<comment type="catalytic activity">
    <reaction evidence="12">
        <text>O-phospho-L-seryl-[protein] + H2O = L-seryl-[protein] + phosphate</text>
        <dbReference type="Rhea" id="RHEA:20629"/>
        <dbReference type="Rhea" id="RHEA-COMP:9863"/>
        <dbReference type="Rhea" id="RHEA-COMP:11604"/>
        <dbReference type="ChEBI" id="CHEBI:15377"/>
        <dbReference type="ChEBI" id="CHEBI:29999"/>
        <dbReference type="ChEBI" id="CHEBI:43474"/>
        <dbReference type="ChEBI" id="CHEBI:83421"/>
        <dbReference type="EC" id="3.1.3.16"/>
    </reaction>
    <physiologicalReaction direction="left-to-right" evidence="12">
        <dbReference type="Rhea" id="RHEA:20630"/>
    </physiologicalReaction>
</comment>
<keyword evidence="10" id="KW-0464">Manganese</keyword>
<feature type="active site" description="Proton donor/acceptor" evidence="14">
    <location>
        <position position="292"/>
    </location>
</feature>
<dbReference type="SMART" id="SM00028">
    <property type="entry name" value="TPR"/>
    <property type="match status" value="3"/>
</dbReference>
<reference evidence="18 19" key="2">
    <citation type="journal article" date="2013" name="PLoS ONE">
        <title>Whole genome mapping and re-organization of the nuclear and mitochondrial genomes of Babesia microti isolates.</title>
        <authorList>
            <person name="Cornillot E."/>
            <person name="Dassouli A."/>
            <person name="Garg A."/>
            <person name="Pachikara N."/>
            <person name="Randazzo S."/>
            <person name="Depoix D."/>
            <person name="Carcy B."/>
            <person name="Delbecq S."/>
            <person name="Frutos R."/>
            <person name="Silva J.C."/>
            <person name="Sutton R."/>
            <person name="Krause P.J."/>
            <person name="Mamoun C.B."/>
        </authorList>
    </citation>
    <scope>NUCLEOTIDE SEQUENCE [LARGE SCALE GENOMIC DNA]</scope>
    <source>
        <strain evidence="18 19">RI</strain>
    </source>
</reference>
<keyword evidence="5" id="KW-0479">Metal-binding</keyword>
<dbReference type="PANTHER" id="PTHR45668">
    <property type="entry name" value="SERINE/THREONINE-PROTEIN PHOSPHATASE 5-RELATED"/>
    <property type="match status" value="1"/>
</dbReference>
<dbReference type="Pfam" id="PF08321">
    <property type="entry name" value="PPP5"/>
    <property type="match status" value="1"/>
</dbReference>
<dbReference type="KEGG" id="bmic:BMR1_01G00700"/>
<comment type="cofactor">
    <cofactor evidence="1">
        <name>Mn(2+)</name>
        <dbReference type="ChEBI" id="CHEBI:29035"/>
    </cofactor>
</comment>
<dbReference type="InterPro" id="IPR051134">
    <property type="entry name" value="PPP_phosphatase"/>
</dbReference>
<keyword evidence="7 16" id="KW-0378">Hydrolase</keyword>
<name>A0A1N6LWE3_BABMR</name>
<evidence type="ECO:0000256" key="12">
    <source>
        <dbReference type="ARBA" id="ARBA00047986"/>
    </source>
</evidence>
<evidence type="ECO:0000256" key="3">
    <source>
        <dbReference type="ARBA" id="ARBA00004123"/>
    </source>
</evidence>
<comment type="cofactor">
    <cofactor evidence="2">
        <name>Mg(2+)</name>
        <dbReference type="ChEBI" id="CHEBI:18420"/>
    </cofactor>
</comment>
<evidence type="ECO:0000256" key="8">
    <source>
        <dbReference type="ARBA" id="ARBA00022803"/>
    </source>
</evidence>
<dbReference type="GO" id="GO:0004722">
    <property type="term" value="F:protein serine/threonine phosphatase activity"/>
    <property type="evidence" value="ECO:0007669"/>
    <property type="project" value="UniProtKB-EC"/>
</dbReference>
<dbReference type="PRINTS" id="PR00114">
    <property type="entry name" value="STPHPHTASE"/>
</dbReference>
<evidence type="ECO:0000256" key="6">
    <source>
        <dbReference type="ARBA" id="ARBA00022737"/>
    </source>
</evidence>
<reference evidence="18 19" key="3">
    <citation type="journal article" date="2016" name="Sci. Rep.">
        <title>Genome-wide diversity and gene expression profiling of Babesia microti isolates identify polymorphic genes that mediate host-pathogen interactions.</title>
        <authorList>
            <person name="Silva J.C."/>
            <person name="Cornillot E."/>
            <person name="McCracken C."/>
            <person name="Usmani-Brown S."/>
            <person name="Dwivedi A."/>
            <person name="Ifeonu O.O."/>
            <person name="Crabtree J."/>
            <person name="Gotia H.T."/>
            <person name="Virji A.Z."/>
            <person name="Reynes C."/>
            <person name="Colinge J."/>
            <person name="Kumar V."/>
            <person name="Lawres L."/>
            <person name="Pazzi J.E."/>
            <person name="Pablo J.V."/>
            <person name="Hung C."/>
            <person name="Brancato J."/>
            <person name="Kumari P."/>
            <person name="Orvis J."/>
            <person name="Tretina K."/>
            <person name="Chibucos M."/>
            <person name="Ott S."/>
            <person name="Sadzewicz L."/>
            <person name="Sengamalay N."/>
            <person name="Shetty A.C."/>
            <person name="Su Q."/>
            <person name="Tallon L."/>
            <person name="Fraser C.M."/>
            <person name="Frutos R."/>
            <person name="Molina D.M."/>
            <person name="Krause P.J."/>
            <person name="Ben Mamoun C."/>
        </authorList>
    </citation>
    <scope>NUCLEOTIDE SEQUENCE [LARGE SCALE GENOMIC DNA]</scope>
    <source>
        <strain evidence="18 19">RI</strain>
    </source>
</reference>
<dbReference type="Pfam" id="PF13181">
    <property type="entry name" value="TPR_8"/>
    <property type="match status" value="1"/>
</dbReference>
<dbReference type="OrthoDB" id="445564at2759"/>
<evidence type="ECO:0000313" key="18">
    <source>
        <dbReference type="EMBL" id="SIO73197.1"/>
    </source>
</evidence>
<accession>A0A1N6LWE3</accession>
<gene>
    <name evidence="18" type="ORF">BMR1_01G00700</name>
</gene>
<keyword evidence="6" id="KW-0677">Repeat</keyword>
<dbReference type="PIRSF" id="PIRSF033096">
    <property type="entry name" value="PPPtase_5"/>
    <property type="match status" value="1"/>
</dbReference>
<dbReference type="SUPFAM" id="SSF56300">
    <property type="entry name" value="Metallo-dependent phosphatases"/>
    <property type="match status" value="1"/>
</dbReference>
<dbReference type="InterPro" id="IPR013235">
    <property type="entry name" value="PPP_dom"/>
</dbReference>
<dbReference type="Proteomes" id="UP000002899">
    <property type="component" value="Chromosome I"/>
</dbReference>
<evidence type="ECO:0000259" key="17">
    <source>
        <dbReference type="PROSITE" id="PS00125"/>
    </source>
</evidence>
<evidence type="ECO:0000256" key="5">
    <source>
        <dbReference type="ARBA" id="ARBA00022723"/>
    </source>
</evidence>
<dbReference type="VEuPathDB" id="PiroplasmaDB:BMR1_01G00700"/>
<keyword evidence="19" id="KW-1185">Reference proteome</keyword>
<feature type="repeat" description="TPR" evidence="15">
    <location>
        <begin position="85"/>
        <end position="118"/>
    </location>
</feature>
<evidence type="ECO:0000256" key="1">
    <source>
        <dbReference type="ARBA" id="ARBA00001936"/>
    </source>
</evidence>
<dbReference type="CDD" id="cd07417">
    <property type="entry name" value="MPP_PP5_C"/>
    <property type="match status" value="1"/>
</dbReference>
<evidence type="ECO:0000256" key="15">
    <source>
        <dbReference type="PROSITE-ProRule" id="PRU00339"/>
    </source>
</evidence>
<dbReference type="InterPro" id="IPR041753">
    <property type="entry name" value="PP5_C"/>
</dbReference>
<dbReference type="InterPro" id="IPR006186">
    <property type="entry name" value="Ser/Thr-sp_prot-phosphatase"/>
</dbReference>
<dbReference type="GO" id="GO:0046872">
    <property type="term" value="F:metal ion binding"/>
    <property type="evidence" value="ECO:0007669"/>
    <property type="project" value="UniProtKB-KW"/>
</dbReference>
<dbReference type="PANTHER" id="PTHR45668:SF5">
    <property type="entry name" value="SERINE_THREONINE-PROTEIN PHOSPHATASE 5"/>
    <property type="match status" value="1"/>
</dbReference>
<dbReference type="GeneID" id="24423215"/>
<dbReference type="GO" id="GO:0005634">
    <property type="term" value="C:nucleus"/>
    <property type="evidence" value="ECO:0007669"/>
    <property type="project" value="UniProtKB-SubCell"/>
</dbReference>
<evidence type="ECO:0000256" key="13">
    <source>
        <dbReference type="ARBA" id="ARBA00048832"/>
    </source>
</evidence>
<sequence>MASAAENADEFKKRGNAAFSENNYARAIDLYTSGINCLRESTSDLESTNLHIFYTNRALCHIRMENHGLAILDSEEAISLKPTYGKAYYRRGCAYLCLLKFKSAESDFVRVMKLSPDGEVRKKLHDCRQLLRQELFALAIKKDERAMLYETFNPQDIFVDSHYKGPVFDAENCGPEFLQKLIDFIKVPGNIFHRKFLAQVIIGMIHQLKKLKSVVHINVPKGREITICGDIHGQFYDLLNIFKINGMPSDSNPYIFNGDFVDRGSFSVECAVVLYVAKTIYPNSFHIIRGNHETEAMNKCYGFKGEMLSKYDDKLYTLFSESFCFLPLSYIINGKIFIVHGGLFSDDGIKIEQLENINRVMEPSDEGLMTEMLWSDPKPTPGRSPSKRGVGCEFGPDVTQEFLKTNNLSLIIRSHEVRQNGYQMEHGGKLITIFSAPNYCDQMDNKGALIRINGNDLKPKFVQFEAVEHPPIEPMRYANSMFSGIL</sequence>
<keyword evidence="8 15" id="KW-0802">TPR repeat</keyword>
<organism evidence="18 19">
    <name type="scientific">Babesia microti (strain RI)</name>
    <dbReference type="NCBI Taxonomy" id="1133968"/>
    <lineage>
        <taxon>Eukaryota</taxon>
        <taxon>Sar</taxon>
        <taxon>Alveolata</taxon>
        <taxon>Apicomplexa</taxon>
        <taxon>Aconoidasida</taxon>
        <taxon>Piroplasmida</taxon>
        <taxon>Babesiidae</taxon>
        <taxon>Babesia</taxon>
    </lineage>
</organism>